<evidence type="ECO:0000256" key="1">
    <source>
        <dbReference type="SAM" id="MobiDB-lite"/>
    </source>
</evidence>
<feature type="compositionally biased region" description="Basic and acidic residues" evidence="1">
    <location>
        <begin position="39"/>
        <end position="50"/>
    </location>
</feature>
<evidence type="ECO:0000313" key="4">
    <source>
        <dbReference type="Proteomes" id="UP000829685"/>
    </source>
</evidence>
<proteinExistence type="predicted"/>
<evidence type="ECO:0000259" key="2">
    <source>
        <dbReference type="SMART" id="SM00974"/>
    </source>
</evidence>
<dbReference type="SMART" id="SM00974">
    <property type="entry name" value="T5orf172"/>
    <property type="match status" value="1"/>
</dbReference>
<feature type="domain" description="Bacteriophage T5 Orf172 DNA-binding" evidence="2">
    <location>
        <begin position="356"/>
        <end position="446"/>
    </location>
</feature>
<dbReference type="InterPro" id="IPR053006">
    <property type="entry name" value="Meiosis_regulatory"/>
</dbReference>
<dbReference type="AlphaFoldDB" id="A0A9Q0AJ40"/>
<accession>A0A9Q0AJ40</accession>
<keyword evidence="4" id="KW-1185">Reference proteome</keyword>
<gene>
    <name evidence="3" type="ORF">JX265_009786</name>
</gene>
<feature type="region of interest" description="Disordered" evidence="1">
    <location>
        <begin position="1"/>
        <end position="86"/>
    </location>
</feature>
<protein>
    <recommendedName>
        <fullName evidence="2">Bacteriophage T5 Orf172 DNA-binding domain-containing protein</fullName>
    </recommendedName>
</protein>
<dbReference type="Pfam" id="PF10544">
    <property type="entry name" value="T5orf172"/>
    <property type="match status" value="1"/>
</dbReference>
<reference evidence="3" key="1">
    <citation type="submission" date="2021-03" db="EMBL/GenBank/DDBJ databases">
        <title>Revisited historic fungal species revealed as producer of novel bioactive compounds through whole genome sequencing and comparative genomics.</title>
        <authorList>
            <person name="Vignolle G.A."/>
            <person name="Hochenegger N."/>
            <person name="Mach R.L."/>
            <person name="Mach-Aigner A.R."/>
            <person name="Javad Rahimi M."/>
            <person name="Salim K.A."/>
            <person name="Chan C.M."/>
            <person name="Lim L.B.L."/>
            <person name="Cai F."/>
            <person name="Druzhinina I.S."/>
            <person name="U'Ren J.M."/>
            <person name="Derntl C."/>
        </authorList>
    </citation>
    <scope>NUCLEOTIDE SEQUENCE</scope>
    <source>
        <strain evidence="3">TUCIM 5799</strain>
    </source>
</reference>
<sequence length="534" mass="59811">MTCKEKLPELAATPAIHPTLQSNIVKGAYPSPPSSPPRAETKSINHEKASQKASDLTDGSWTVPCPSSTSQKGQLEENSEAPNVRSLSDRLGLENWRCGGLTLNKTPCLINIPKANRSKIHQLVESMSSLHESSDGLEAKLDGLAKLVHCRYHKVGKARDLRISQWRMEFPRELNGTKATVITVEQQIRDMIGSVAITCIAEVDPGMPCEQRIGGQKVQNCWRSIDEIVKPEVYFHTHNLNGLLKVLETNMYCSTHEAEALKYTMQWKSKIDKITGFIAEATSTEKAPQTLDLDFSRGPAGFWPITNDDSAFEVIDRCNKSIPPATEIPIYIGIQKVLSNHSPDVQDGFVYIFEVAGNKGLVKIGYTGASVEERLSRWSFDCNRQAVLLYPLGNALKVPNPRRIESLCHAELKHCRVKIYCRVCSKQHIEWFETSPQKAIAVVQKWSHWMRKRPYEERVLRKGSKWYLKEIEAKKILAMQEFMDTVAADSALQLEESGELENEDSIPPSGGYDSACHTRLRQVGGLNVNESIEA</sequence>
<dbReference type="EMBL" id="JAFIMR010000030">
    <property type="protein sequence ID" value="KAI1861167.1"/>
    <property type="molecule type" value="Genomic_DNA"/>
</dbReference>
<name>A0A9Q0AJ40_9PEZI</name>
<feature type="compositionally biased region" description="Polar residues" evidence="1">
    <location>
        <begin position="51"/>
        <end position="73"/>
    </location>
</feature>
<dbReference type="PANTHER" id="PTHR28094:SF1">
    <property type="entry name" value="MEIOTICALLY UP-REGULATED GENE 113 PROTEIN"/>
    <property type="match status" value="1"/>
</dbReference>
<comment type="caution">
    <text evidence="3">The sequence shown here is derived from an EMBL/GenBank/DDBJ whole genome shotgun (WGS) entry which is preliminary data.</text>
</comment>
<dbReference type="Proteomes" id="UP000829685">
    <property type="component" value="Unassembled WGS sequence"/>
</dbReference>
<dbReference type="InterPro" id="IPR018306">
    <property type="entry name" value="Phage_T5_Orf172_DNA-bd"/>
</dbReference>
<evidence type="ECO:0000313" key="3">
    <source>
        <dbReference type="EMBL" id="KAI1861167.1"/>
    </source>
</evidence>
<organism evidence="3 4">
    <name type="scientific">Neoarthrinium moseri</name>
    <dbReference type="NCBI Taxonomy" id="1658444"/>
    <lineage>
        <taxon>Eukaryota</taxon>
        <taxon>Fungi</taxon>
        <taxon>Dikarya</taxon>
        <taxon>Ascomycota</taxon>
        <taxon>Pezizomycotina</taxon>
        <taxon>Sordariomycetes</taxon>
        <taxon>Xylariomycetidae</taxon>
        <taxon>Amphisphaeriales</taxon>
        <taxon>Apiosporaceae</taxon>
        <taxon>Neoarthrinium</taxon>
    </lineage>
</organism>
<dbReference type="PANTHER" id="PTHR28094">
    <property type="entry name" value="MEIOTICALLY UP-REGULATED GENE 113 PROTEIN"/>
    <property type="match status" value="1"/>
</dbReference>